<keyword evidence="3" id="KW-1185">Reference proteome</keyword>
<evidence type="ECO:0000313" key="1">
    <source>
        <dbReference type="EMBL" id="PRB85892.1"/>
    </source>
</evidence>
<evidence type="ECO:0000313" key="2">
    <source>
        <dbReference type="EMBL" id="PRB91645.1"/>
    </source>
</evidence>
<dbReference type="OrthoDB" id="1270881at2"/>
<dbReference type="EMBL" id="PCPP01000001">
    <property type="protein sequence ID" value="PRB85892.1"/>
    <property type="molecule type" value="Genomic_DNA"/>
</dbReference>
<comment type="caution">
    <text evidence="1">The sequence shown here is derived from an EMBL/GenBank/DDBJ whole genome shotgun (WGS) entry which is preliminary data.</text>
</comment>
<dbReference type="EMBL" id="PCPH01000001">
    <property type="protein sequence ID" value="PRB91645.1"/>
    <property type="molecule type" value="Genomic_DNA"/>
</dbReference>
<dbReference type="Proteomes" id="UP000238534">
    <property type="component" value="Unassembled WGS sequence"/>
</dbReference>
<gene>
    <name evidence="1" type="ORF">CQ022_06470</name>
    <name evidence="2" type="ORF">CQ033_00140</name>
</gene>
<accession>A0A2S9CZE3</accession>
<dbReference type="AlphaFoldDB" id="A0A2S9CZE3"/>
<name>A0A2S9CZE3_CHRCI</name>
<evidence type="ECO:0000313" key="3">
    <source>
        <dbReference type="Proteomes" id="UP000238325"/>
    </source>
</evidence>
<proteinExistence type="predicted"/>
<reference evidence="3 4" key="1">
    <citation type="submission" date="2017-09" db="EMBL/GenBank/DDBJ databases">
        <title>Genomic, metabolic, and phenotypic characteristics of bacterial isolates from the natural microbiome of the model nematode Caenorhabditis elegans.</title>
        <authorList>
            <person name="Zimmermann J."/>
            <person name="Obeng N."/>
            <person name="Yang W."/>
            <person name="Obeng O."/>
            <person name="Kissoyan K."/>
            <person name="Pees B."/>
            <person name="Dirksen P."/>
            <person name="Hoppner M."/>
            <person name="Franke A."/>
            <person name="Rosenstiel P."/>
            <person name="Leippe M."/>
            <person name="Dierking K."/>
            <person name="Kaleta C."/>
            <person name="Schulenburg H."/>
        </authorList>
    </citation>
    <scope>NUCLEOTIDE SEQUENCE [LARGE SCALE GENOMIC DNA]</scope>
    <source>
        <strain evidence="1 4">MYb25</strain>
        <strain evidence="2 3">MYb44</strain>
    </source>
</reference>
<protein>
    <submittedName>
        <fullName evidence="1">Uncharacterized protein</fullName>
    </submittedName>
</protein>
<sequence length="136" mass="15325">MKKIIITTALLAFTFFYSQKNQNYLEISYGSVCCGPASDKPVMSFLKEFKNKSQIKSMEILIQKGRGREGEYTLYVGTDFLTKNQKKRLVRGLTAAVSNQNNNKKSQSVGNVFFDSTAVVTQSELADVKNLTIYKK</sequence>
<evidence type="ECO:0000313" key="4">
    <source>
        <dbReference type="Proteomes" id="UP000238534"/>
    </source>
</evidence>
<dbReference type="Proteomes" id="UP000238325">
    <property type="component" value="Unassembled WGS sequence"/>
</dbReference>
<dbReference type="RefSeq" id="WP_105680641.1">
    <property type="nucleotide sequence ID" value="NZ_JBBGZD010000001.1"/>
</dbReference>
<organism evidence="1 4">
    <name type="scientific">Chryseobacterium culicis</name>
    <dbReference type="NCBI Taxonomy" id="680127"/>
    <lineage>
        <taxon>Bacteria</taxon>
        <taxon>Pseudomonadati</taxon>
        <taxon>Bacteroidota</taxon>
        <taxon>Flavobacteriia</taxon>
        <taxon>Flavobacteriales</taxon>
        <taxon>Weeksellaceae</taxon>
        <taxon>Chryseobacterium group</taxon>
        <taxon>Chryseobacterium</taxon>
    </lineage>
</organism>